<dbReference type="AlphaFoldDB" id="A0A6I3KNU9"/>
<feature type="signal peptide" evidence="1">
    <location>
        <begin position="1"/>
        <end position="22"/>
    </location>
</feature>
<comment type="caution">
    <text evidence="2">The sequence shown here is derived from an EMBL/GenBank/DDBJ whole genome shotgun (WGS) entry which is preliminary data.</text>
</comment>
<dbReference type="RefSeq" id="WP_154740611.1">
    <property type="nucleotide sequence ID" value="NZ_WMBQ01000002.1"/>
</dbReference>
<reference evidence="2 3" key="1">
    <citation type="submission" date="2019-11" db="EMBL/GenBank/DDBJ databases">
        <title>Identification of a novel strain.</title>
        <authorList>
            <person name="Xu Q."/>
            <person name="Wang G."/>
        </authorList>
    </citation>
    <scope>NUCLEOTIDE SEQUENCE [LARGE SCALE GENOMIC DNA]</scope>
    <source>
        <strain evidence="3">xq</strain>
    </source>
</reference>
<dbReference type="Proteomes" id="UP000440694">
    <property type="component" value="Unassembled WGS sequence"/>
</dbReference>
<dbReference type="InterPro" id="IPR021698">
    <property type="entry name" value="DUF3280"/>
</dbReference>
<evidence type="ECO:0000256" key="1">
    <source>
        <dbReference type="SAM" id="SignalP"/>
    </source>
</evidence>
<feature type="chain" id="PRO_5026117920" evidence="1">
    <location>
        <begin position="23"/>
        <end position="173"/>
    </location>
</feature>
<evidence type="ECO:0000313" key="2">
    <source>
        <dbReference type="EMBL" id="MTD96153.1"/>
    </source>
</evidence>
<keyword evidence="3" id="KW-1185">Reference proteome</keyword>
<dbReference type="Pfam" id="PF11684">
    <property type="entry name" value="DUF3280"/>
    <property type="match status" value="1"/>
</dbReference>
<organism evidence="2 3">
    <name type="scientific">Hyphomicrobium album</name>
    <dbReference type="NCBI Taxonomy" id="2665159"/>
    <lineage>
        <taxon>Bacteria</taxon>
        <taxon>Pseudomonadati</taxon>
        <taxon>Pseudomonadota</taxon>
        <taxon>Alphaproteobacteria</taxon>
        <taxon>Hyphomicrobiales</taxon>
        <taxon>Hyphomicrobiaceae</taxon>
        <taxon>Hyphomicrobium</taxon>
    </lineage>
</organism>
<proteinExistence type="predicted"/>
<accession>A0A6I3KNU9</accession>
<sequence length="173" mass="19136">MIAKRIVTLALAFALYPAAASAAQKAIIFPFDLIDQQQQFEIGLMPTGLDPEDKRRLEVITAELTKLIKDSGRYEVVDSAPIAKEIDDKSPIHKCNGCEDDLAKKVGADVAFIGTVRKASDVLFTVSIYVRDVANQKVINQGSSEIYGNTDKMWLRAVNYIVDRRLYADKGAK</sequence>
<gene>
    <name evidence="2" type="ORF">GIW81_17575</name>
</gene>
<evidence type="ECO:0000313" key="3">
    <source>
        <dbReference type="Proteomes" id="UP000440694"/>
    </source>
</evidence>
<protein>
    <submittedName>
        <fullName evidence="2">DUF2380 domain-containing protein</fullName>
    </submittedName>
</protein>
<dbReference type="EMBL" id="WMBQ01000002">
    <property type="protein sequence ID" value="MTD96153.1"/>
    <property type="molecule type" value="Genomic_DNA"/>
</dbReference>
<keyword evidence="1" id="KW-0732">Signal</keyword>
<name>A0A6I3KNU9_9HYPH</name>